<dbReference type="STRING" id="1036672.TKWG_03845"/>
<dbReference type="InterPro" id="IPR025870">
    <property type="entry name" value="Glyoxalase-like_dom"/>
</dbReference>
<reference evidence="3" key="2">
    <citation type="journal article" date="2013" name="PLoS ONE">
        <title>Genome implosion elicits host-confinement in Alcaligenaceae: evidence from the comparative genomics of Tetrathiobacter kashmirensis, a pathogen in the making.</title>
        <authorList>
            <person name="Ghosh W."/>
            <person name="Alam M."/>
            <person name="Roy C."/>
            <person name="Pyne P."/>
            <person name="George A."/>
            <person name="Chakraborty R."/>
            <person name="Majumder S."/>
            <person name="Agarwal A."/>
            <person name="Chakraborty S."/>
            <person name="Majumdar S."/>
            <person name="Gupta S.K."/>
        </authorList>
    </citation>
    <scope>NUCLEOTIDE SEQUENCE [LARGE SCALE GENOMIC DNA]</scope>
    <source>
        <strain evidence="3">WT001</strain>
    </source>
</reference>
<sequence length="248" mass="26575">MSVPHTVIDHIVVTASDLETGAAYVRDCLGVAPLPGGEHAKMGTHNRLLRCGTNCYLEVIAINPVAPAPAQPRWFGLDALAPESAAALSAWVVRTTNIHTHAAASTQPLGPVTAMQRADLNWLITIAESGLSPLDGMAPALIEWQTAELPVLSMPDMGLSLEALHIYHPEPKAMQALLASLQLNAPVSVFPAAPDSKPALRAIIRTPAGIRALADQTRQRTTLGSSARPQTWWKTHSMCESHARYFLP</sequence>
<protein>
    <recommendedName>
        <fullName evidence="1">Glyoxalase-like domain-containing protein</fullName>
    </recommendedName>
</protein>
<gene>
    <name evidence="2" type="ordered locus">TKWG_03845</name>
</gene>
<feature type="domain" description="Glyoxalase-like" evidence="1">
    <location>
        <begin position="8"/>
        <end position="181"/>
    </location>
</feature>
<dbReference type="Gene3D" id="3.10.180.10">
    <property type="entry name" value="2,3-Dihydroxybiphenyl 1,2-Dioxygenase, domain 1"/>
    <property type="match status" value="1"/>
</dbReference>
<dbReference type="RefSeq" id="WP_014749431.1">
    <property type="nucleotide sequence ID" value="NC_017964.1"/>
</dbReference>
<proteinExistence type="predicted"/>
<evidence type="ECO:0000313" key="2">
    <source>
        <dbReference type="EMBL" id="AFK61340.1"/>
    </source>
</evidence>
<keyword evidence="3" id="KW-1185">Reference proteome</keyword>
<dbReference type="HOGENOM" id="CLU_083550_0_0_4"/>
<reference evidence="2 3" key="1">
    <citation type="journal article" date="2011" name="J. Bacteriol.">
        <title>Whole-genome shotgun sequencing of the sulfur-oxidizing chemoautotroph Tetrathiobacter kashmirensis.</title>
        <authorList>
            <person name="Ghosh W."/>
            <person name="George A."/>
            <person name="Agarwal A."/>
            <person name="Raj P."/>
            <person name="Alam M."/>
            <person name="Pyne P."/>
            <person name="Das Gupta S.K."/>
        </authorList>
    </citation>
    <scope>NUCLEOTIDE SEQUENCE [LARGE SCALE GENOMIC DNA]</scope>
    <source>
        <strain evidence="2 3">WT001</strain>
    </source>
</reference>
<dbReference type="AlphaFoldDB" id="I3U8K2"/>
<organism evidence="2 3">
    <name type="scientific">Advenella kashmirensis (strain DSM 17095 / LMG 22695 / WT001)</name>
    <name type="common">Tetrathiobacter kashmirensis</name>
    <dbReference type="NCBI Taxonomy" id="1036672"/>
    <lineage>
        <taxon>Bacteria</taxon>
        <taxon>Pseudomonadati</taxon>
        <taxon>Pseudomonadota</taxon>
        <taxon>Betaproteobacteria</taxon>
        <taxon>Burkholderiales</taxon>
        <taxon>Alcaligenaceae</taxon>
    </lineage>
</organism>
<dbReference type="KEGG" id="aka:TKWG_03845"/>
<dbReference type="Pfam" id="PF13468">
    <property type="entry name" value="Glyoxalase_3"/>
    <property type="match status" value="1"/>
</dbReference>
<dbReference type="EMBL" id="CP003555">
    <property type="protein sequence ID" value="AFK61340.1"/>
    <property type="molecule type" value="Genomic_DNA"/>
</dbReference>
<accession>I3U8K2</accession>
<dbReference type="InterPro" id="IPR029068">
    <property type="entry name" value="Glyas_Bleomycin-R_OHBP_Dase"/>
</dbReference>
<evidence type="ECO:0000259" key="1">
    <source>
        <dbReference type="Pfam" id="PF13468"/>
    </source>
</evidence>
<name>I3U8K2_ADVKW</name>
<evidence type="ECO:0000313" key="3">
    <source>
        <dbReference type="Proteomes" id="UP000005267"/>
    </source>
</evidence>
<dbReference type="Proteomes" id="UP000005267">
    <property type="component" value="Chromosome"/>
</dbReference>